<proteinExistence type="predicted"/>
<dbReference type="GeneID" id="54589522"/>
<reference evidence="1" key="1">
    <citation type="journal article" date="2020" name="Stud. Mycol.">
        <title>101 Dothideomycetes genomes: a test case for predicting lifestyles and emergence of pathogens.</title>
        <authorList>
            <person name="Haridas S."/>
            <person name="Albert R."/>
            <person name="Binder M."/>
            <person name="Bloem J."/>
            <person name="Labutti K."/>
            <person name="Salamov A."/>
            <person name="Andreopoulos B."/>
            <person name="Baker S."/>
            <person name="Barry K."/>
            <person name="Bills G."/>
            <person name="Bluhm B."/>
            <person name="Cannon C."/>
            <person name="Castanera R."/>
            <person name="Culley D."/>
            <person name="Daum C."/>
            <person name="Ezra D."/>
            <person name="Gonzalez J."/>
            <person name="Henrissat B."/>
            <person name="Kuo A."/>
            <person name="Liang C."/>
            <person name="Lipzen A."/>
            <person name="Lutzoni F."/>
            <person name="Magnuson J."/>
            <person name="Mondo S."/>
            <person name="Nolan M."/>
            <person name="Ohm R."/>
            <person name="Pangilinan J."/>
            <person name="Park H.-J."/>
            <person name="Ramirez L."/>
            <person name="Alfaro M."/>
            <person name="Sun H."/>
            <person name="Tritt A."/>
            <person name="Yoshinaga Y."/>
            <person name="Zwiers L.-H."/>
            <person name="Turgeon B."/>
            <person name="Goodwin S."/>
            <person name="Spatafora J."/>
            <person name="Crous P."/>
            <person name="Grigoriev I."/>
        </authorList>
    </citation>
    <scope>NUCLEOTIDE SEQUENCE</scope>
    <source>
        <strain evidence="1">CBS 122368</strain>
    </source>
</reference>
<name>A0A6A6I5M5_9PLEO</name>
<organism evidence="1 2">
    <name type="scientific">Trematosphaeria pertusa</name>
    <dbReference type="NCBI Taxonomy" id="390896"/>
    <lineage>
        <taxon>Eukaryota</taxon>
        <taxon>Fungi</taxon>
        <taxon>Dikarya</taxon>
        <taxon>Ascomycota</taxon>
        <taxon>Pezizomycotina</taxon>
        <taxon>Dothideomycetes</taxon>
        <taxon>Pleosporomycetidae</taxon>
        <taxon>Pleosporales</taxon>
        <taxon>Massarineae</taxon>
        <taxon>Trematosphaeriaceae</taxon>
        <taxon>Trematosphaeria</taxon>
    </lineage>
</organism>
<dbReference type="EMBL" id="ML987200">
    <property type="protein sequence ID" value="KAF2245348.1"/>
    <property type="molecule type" value="Genomic_DNA"/>
</dbReference>
<evidence type="ECO:0000313" key="1">
    <source>
        <dbReference type="EMBL" id="KAF2245348.1"/>
    </source>
</evidence>
<dbReference type="RefSeq" id="XP_033680352.1">
    <property type="nucleotide sequence ID" value="XM_033836192.1"/>
</dbReference>
<gene>
    <name evidence="1" type="ORF">BU26DRAFT_67263</name>
</gene>
<dbReference type="Proteomes" id="UP000800094">
    <property type="component" value="Unassembled WGS sequence"/>
</dbReference>
<keyword evidence="2" id="KW-1185">Reference proteome</keyword>
<protein>
    <submittedName>
        <fullName evidence="1">Uncharacterized protein</fullName>
    </submittedName>
</protein>
<evidence type="ECO:0000313" key="2">
    <source>
        <dbReference type="Proteomes" id="UP000800094"/>
    </source>
</evidence>
<dbReference type="AlphaFoldDB" id="A0A6A6I5M5"/>
<sequence length="147" mass="15744">MFPSPSMATAFVTHGFSYAAPQPLATSTGSRSGDVACRLLCVFSSALHIATTTCPERPLYLLDGAHQACFLGSFRRAVSGARSSEKGTWSAGPFGWAMPSLRGGHGKVRDHRTVSVWVRDSCPDGFQPLLRGVHARPPAPRPSIYTI</sequence>
<accession>A0A6A6I5M5</accession>